<evidence type="ECO:0000256" key="1">
    <source>
        <dbReference type="SAM" id="Phobius"/>
    </source>
</evidence>
<name>A0A5N5QUV2_9AGAM</name>
<keyword evidence="3" id="KW-1185">Reference proteome</keyword>
<dbReference type="EMBL" id="SSOP01000014">
    <property type="protein sequence ID" value="KAB5594987.1"/>
    <property type="molecule type" value="Genomic_DNA"/>
</dbReference>
<dbReference type="OrthoDB" id="2338662at2759"/>
<dbReference type="Proteomes" id="UP000383932">
    <property type="component" value="Unassembled WGS sequence"/>
</dbReference>
<comment type="caution">
    <text evidence="2">The sequence shown here is derived from an EMBL/GenBank/DDBJ whole genome shotgun (WGS) entry which is preliminary data.</text>
</comment>
<evidence type="ECO:0000313" key="2">
    <source>
        <dbReference type="EMBL" id="KAB5594987.1"/>
    </source>
</evidence>
<reference evidence="2 3" key="1">
    <citation type="journal article" date="2019" name="Fungal Biol. Biotechnol.">
        <title>Draft genome sequence of fastidious pathogen Ceratobasidium theobromae, which causes vascular-streak dieback in Theobroma cacao.</title>
        <authorList>
            <person name="Ali S.S."/>
            <person name="Asman A."/>
            <person name="Shao J."/>
            <person name="Firmansyah A.P."/>
            <person name="Susilo A.W."/>
            <person name="Rosmana A."/>
            <person name="McMahon P."/>
            <person name="Junaid M."/>
            <person name="Guest D."/>
            <person name="Kheng T.Y."/>
            <person name="Meinhardt L.W."/>
            <person name="Bailey B.A."/>
        </authorList>
    </citation>
    <scope>NUCLEOTIDE SEQUENCE [LARGE SCALE GENOMIC DNA]</scope>
    <source>
        <strain evidence="2 3">CT2</strain>
    </source>
</reference>
<feature type="transmembrane region" description="Helical" evidence="1">
    <location>
        <begin position="24"/>
        <end position="47"/>
    </location>
</feature>
<sequence>MSGYKAEKSSPPTPHRKFILGRRAVMVAIVFALVASAIFRWVMVGMWGGRQLEIVPAAKAQGTWCGKYYEPGQPARSPGGNFPVPSRSPAPLLRFECWPGLQPYVSGLDATGSILFSASIVDTVPGSTYDLLEDGTMFHIAAEIDGKTVASKISLSSDGQTSKSQFTWSELGLVPKKEGYKLTCSASSVKSGKVFQNQAKVVYLPPTPEDVGSVVQMDGRTGALLVPGAKREPLLPFGFYTAFGGYLDQNLAVLDEIKEQGFNLVHPVPTFDNATALELVLDRMEELGLWLVYDMRWSYKNLTSIQAEVKAVKKRKNLLAWYTADEPDGWEDPLDAPQKAADLINELDGYHPVALVLNCADYHFAEYTAGSQIILHDTYPIGINATWSTVWNTPCTPEIGDCGCDNCKGQLEDISVRVDEFQDRLVWQGRAKNTAVWSVPQAFGPESYWARKPTSQELALEMLLAINHGSLGIMPWIDRPSDPLMRPGISPLAKTIQALTPYILGKQSTVGRPIVTGAKRVDATTWATGGKTLLIALNLNNASVQAQVQIDHTHGKASIIFENGAQLVQGGDQAITIRFQPLSSIAMTL</sequence>
<protein>
    <submittedName>
        <fullName evidence="2">Uncharacterized protein</fullName>
    </submittedName>
</protein>
<organism evidence="2 3">
    <name type="scientific">Ceratobasidium theobromae</name>
    <dbReference type="NCBI Taxonomy" id="1582974"/>
    <lineage>
        <taxon>Eukaryota</taxon>
        <taxon>Fungi</taxon>
        <taxon>Dikarya</taxon>
        <taxon>Basidiomycota</taxon>
        <taxon>Agaricomycotina</taxon>
        <taxon>Agaricomycetes</taxon>
        <taxon>Cantharellales</taxon>
        <taxon>Ceratobasidiaceae</taxon>
        <taxon>Ceratobasidium</taxon>
    </lineage>
</organism>
<keyword evidence="1" id="KW-0812">Transmembrane</keyword>
<keyword evidence="1" id="KW-0472">Membrane</keyword>
<proteinExistence type="predicted"/>
<keyword evidence="1" id="KW-1133">Transmembrane helix</keyword>
<dbReference type="AlphaFoldDB" id="A0A5N5QUV2"/>
<evidence type="ECO:0000313" key="3">
    <source>
        <dbReference type="Proteomes" id="UP000383932"/>
    </source>
</evidence>
<accession>A0A5N5QUV2</accession>
<gene>
    <name evidence="2" type="ORF">CTheo_1620</name>
</gene>